<name>M1DFD1_SOLTU</name>
<dbReference type="Proteomes" id="UP000011115">
    <property type="component" value="Unassembled WGS sequence"/>
</dbReference>
<reference evidence="3" key="1">
    <citation type="journal article" date="2011" name="Nature">
        <title>Genome sequence and analysis of the tuber crop potato.</title>
        <authorList>
            <consortium name="The Potato Genome Sequencing Consortium"/>
        </authorList>
    </citation>
    <scope>NUCLEOTIDE SEQUENCE [LARGE SCALE GENOMIC DNA]</scope>
    <source>
        <strain evidence="3">cv. DM1-3 516 R44</strain>
    </source>
</reference>
<evidence type="ECO:0000313" key="2">
    <source>
        <dbReference type="EnsemblPlants" id="PGSC0003DMT400088163"/>
    </source>
</evidence>
<dbReference type="Gramene" id="PGSC0003DMT400088163">
    <property type="protein sequence ID" value="PGSC0003DMT400088163"/>
    <property type="gene ID" value="PGSC0003DMG400037734"/>
</dbReference>
<dbReference type="EnsemblPlants" id="PGSC0003DMT400088163">
    <property type="protein sequence ID" value="PGSC0003DMT400088163"/>
    <property type="gene ID" value="PGSC0003DMG400037734"/>
</dbReference>
<feature type="region of interest" description="Disordered" evidence="1">
    <location>
        <begin position="109"/>
        <end position="131"/>
    </location>
</feature>
<dbReference type="InParanoid" id="M1DFD1"/>
<sequence>MAKGREAKQASLNVPVPIPPNYGRFYALRSREDKGALPNKGTATSRLVVKTTDSGKARGVAFTTWGLAKSREPIDQGTSGTTTRRGALDGSWYLGRVFLVTGLLGVANTSANSRGNEEGDEEQEVPFQVPP</sequence>
<evidence type="ECO:0000313" key="3">
    <source>
        <dbReference type="Proteomes" id="UP000011115"/>
    </source>
</evidence>
<dbReference type="AlphaFoldDB" id="M1DFD1"/>
<evidence type="ECO:0000256" key="1">
    <source>
        <dbReference type="SAM" id="MobiDB-lite"/>
    </source>
</evidence>
<accession>M1DFD1</accession>
<keyword evidence="3" id="KW-1185">Reference proteome</keyword>
<protein>
    <submittedName>
        <fullName evidence="2">Uncharacterized protein</fullName>
    </submittedName>
</protein>
<dbReference type="HOGENOM" id="CLU_1931290_0_0_1"/>
<proteinExistence type="predicted"/>
<organism evidence="2 3">
    <name type="scientific">Solanum tuberosum</name>
    <name type="common">Potato</name>
    <dbReference type="NCBI Taxonomy" id="4113"/>
    <lineage>
        <taxon>Eukaryota</taxon>
        <taxon>Viridiplantae</taxon>
        <taxon>Streptophyta</taxon>
        <taxon>Embryophyta</taxon>
        <taxon>Tracheophyta</taxon>
        <taxon>Spermatophyta</taxon>
        <taxon>Magnoliopsida</taxon>
        <taxon>eudicotyledons</taxon>
        <taxon>Gunneridae</taxon>
        <taxon>Pentapetalae</taxon>
        <taxon>asterids</taxon>
        <taxon>lamiids</taxon>
        <taxon>Solanales</taxon>
        <taxon>Solanaceae</taxon>
        <taxon>Solanoideae</taxon>
        <taxon>Solaneae</taxon>
        <taxon>Solanum</taxon>
    </lineage>
</organism>
<reference evidence="2" key="2">
    <citation type="submission" date="2015-06" db="UniProtKB">
        <authorList>
            <consortium name="EnsemblPlants"/>
        </authorList>
    </citation>
    <scope>IDENTIFICATION</scope>
    <source>
        <strain evidence="2">DM1-3 516 R44</strain>
    </source>
</reference>
<dbReference type="PaxDb" id="4113-PGSC0003DMT400088163"/>